<reference evidence="2 3" key="1">
    <citation type="submission" date="2020-08" db="EMBL/GenBank/DDBJ databases">
        <authorList>
            <person name="Liu G."/>
            <person name="Sun C."/>
        </authorList>
    </citation>
    <scope>NUCLEOTIDE SEQUENCE [LARGE SCALE GENOMIC DNA]</scope>
    <source>
        <strain evidence="2 3">OT19</strain>
    </source>
</reference>
<organism evidence="2 3">
    <name type="scientific">Croceicoccus marinus</name>
    <dbReference type="NCBI Taxonomy" id="450378"/>
    <lineage>
        <taxon>Bacteria</taxon>
        <taxon>Pseudomonadati</taxon>
        <taxon>Pseudomonadota</taxon>
        <taxon>Alphaproteobacteria</taxon>
        <taxon>Sphingomonadales</taxon>
        <taxon>Erythrobacteraceae</taxon>
        <taxon>Croceicoccus</taxon>
    </lineage>
</organism>
<feature type="region of interest" description="Disordered" evidence="1">
    <location>
        <begin position="46"/>
        <end position="113"/>
    </location>
</feature>
<protein>
    <submittedName>
        <fullName evidence="2">Uncharacterized protein</fullName>
    </submittedName>
</protein>
<evidence type="ECO:0000313" key="3">
    <source>
        <dbReference type="Proteomes" id="UP000515297"/>
    </source>
</evidence>
<dbReference type="Proteomes" id="UP000515297">
    <property type="component" value="Chromosome"/>
</dbReference>
<accession>A0A7G6VSG5</accession>
<sequence length="113" mass="11912">MNLHRFTNSAVPLARDDLESMLAAVIAMQTATGEMALILTAAIDRVDGDPDLEPEPNEGNGDEEDTGFAEDEYASDLKAGAAWASGEHIGPGCPISDPGGCEHDGREPPQYVD</sequence>
<name>A0A7G6VSG5_9SPHN</name>
<gene>
    <name evidence="2" type="ORF">H4O24_12045</name>
</gene>
<feature type="compositionally biased region" description="Acidic residues" evidence="1">
    <location>
        <begin position="49"/>
        <end position="74"/>
    </location>
</feature>
<proteinExistence type="predicted"/>
<dbReference type="AlphaFoldDB" id="A0A7G6VSG5"/>
<evidence type="ECO:0000313" key="2">
    <source>
        <dbReference type="EMBL" id="QNE04680.1"/>
    </source>
</evidence>
<dbReference type="EMBL" id="CP060052">
    <property type="protein sequence ID" value="QNE04680.1"/>
    <property type="molecule type" value="Genomic_DNA"/>
</dbReference>
<evidence type="ECO:0000256" key="1">
    <source>
        <dbReference type="SAM" id="MobiDB-lite"/>
    </source>
</evidence>
<dbReference type="RefSeq" id="WP_185883928.1">
    <property type="nucleotide sequence ID" value="NZ_CP060052.1"/>
</dbReference>